<dbReference type="Gene3D" id="3.40.50.300">
    <property type="entry name" value="P-loop containing nucleotide triphosphate hydrolases"/>
    <property type="match status" value="2"/>
</dbReference>
<dbReference type="GO" id="GO:0006302">
    <property type="term" value="P:double-strand break repair"/>
    <property type="evidence" value="ECO:0007669"/>
    <property type="project" value="InterPro"/>
</dbReference>
<feature type="binding site" evidence="12">
    <location>
        <position position="425"/>
    </location>
    <ligand>
        <name>Zn(2+)</name>
        <dbReference type="ChEBI" id="CHEBI:29105"/>
        <label>2</label>
    </ligand>
</feature>
<evidence type="ECO:0000256" key="8">
    <source>
        <dbReference type="ARBA" id="ARBA00022840"/>
    </source>
</evidence>
<dbReference type="HAMAP" id="MF_00983">
    <property type="entry name" value="PriA"/>
    <property type="match status" value="1"/>
</dbReference>
<dbReference type="Pfam" id="PF00271">
    <property type="entry name" value="Helicase_C"/>
    <property type="match status" value="1"/>
</dbReference>
<dbReference type="PROSITE" id="PS51192">
    <property type="entry name" value="HELICASE_ATP_BIND_1"/>
    <property type="match status" value="1"/>
</dbReference>
<dbReference type="NCBIfam" id="TIGR00595">
    <property type="entry name" value="priA"/>
    <property type="match status" value="1"/>
</dbReference>
<comment type="similarity">
    <text evidence="12">Belongs to the helicase family. PriA subfamily.</text>
</comment>
<dbReference type="HOGENOM" id="CLU_013353_4_0_0"/>
<dbReference type="PANTHER" id="PTHR30580">
    <property type="entry name" value="PRIMOSOMAL PROTEIN N"/>
    <property type="match status" value="1"/>
</dbReference>
<feature type="binding site" evidence="12">
    <location>
        <position position="428"/>
    </location>
    <ligand>
        <name>Zn(2+)</name>
        <dbReference type="ChEBI" id="CHEBI:29105"/>
        <label>2</label>
    </ligand>
</feature>
<dbReference type="SMART" id="SM00490">
    <property type="entry name" value="HELICc"/>
    <property type="match status" value="1"/>
</dbReference>
<evidence type="ECO:0000256" key="3">
    <source>
        <dbReference type="ARBA" id="ARBA00022723"/>
    </source>
</evidence>
<dbReference type="GO" id="GO:0006270">
    <property type="term" value="P:DNA replication initiation"/>
    <property type="evidence" value="ECO:0007669"/>
    <property type="project" value="TreeGrafter"/>
</dbReference>
<comment type="catalytic activity">
    <reaction evidence="12">
        <text>Couples ATP hydrolysis with the unwinding of duplex DNA by translocating in the 3'-5' direction.</text>
        <dbReference type="EC" id="5.6.2.4"/>
    </reaction>
</comment>
<dbReference type="GO" id="GO:0016887">
    <property type="term" value="F:ATP hydrolysis activity"/>
    <property type="evidence" value="ECO:0007669"/>
    <property type="project" value="RHEA"/>
</dbReference>
<dbReference type="GO" id="GO:0006310">
    <property type="term" value="P:DNA recombination"/>
    <property type="evidence" value="ECO:0007669"/>
    <property type="project" value="InterPro"/>
</dbReference>
<dbReference type="FunFam" id="3.40.50.300:FF:000489">
    <property type="entry name" value="Primosome assembly protein PriA"/>
    <property type="match status" value="1"/>
</dbReference>
<dbReference type="OrthoDB" id="9759544at2"/>
<dbReference type="GO" id="GO:0006269">
    <property type="term" value="P:DNA replication, synthesis of primer"/>
    <property type="evidence" value="ECO:0007669"/>
    <property type="project" value="UniProtKB-KW"/>
</dbReference>
<feature type="binding site" evidence="12">
    <location>
        <position position="410"/>
    </location>
    <ligand>
        <name>Zn(2+)</name>
        <dbReference type="ChEBI" id="CHEBI:29105"/>
        <label>2</label>
    </ligand>
</feature>
<proteinExistence type="inferred from homology"/>
<dbReference type="SUPFAM" id="SSF158997">
    <property type="entry name" value="Trm112p-like"/>
    <property type="match status" value="1"/>
</dbReference>
<dbReference type="InterPro" id="IPR005259">
    <property type="entry name" value="PriA"/>
</dbReference>
<dbReference type="PROSITE" id="PS51194">
    <property type="entry name" value="HELICASE_CTER"/>
    <property type="match status" value="1"/>
</dbReference>
<dbReference type="GO" id="GO:0008270">
    <property type="term" value="F:zinc ion binding"/>
    <property type="evidence" value="ECO:0007669"/>
    <property type="project" value="UniProtKB-UniRule"/>
</dbReference>
<dbReference type="CDD" id="cd17929">
    <property type="entry name" value="DEXHc_priA"/>
    <property type="match status" value="1"/>
</dbReference>
<feature type="binding site" evidence="12">
    <location>
        <position position="407"/>
    </location>
    <ligand>
        <name>Zn(2+)</name>
        <dbReference type="ChEBI" id="CHEBI:29105"/>
        <label>2</label>
    </ligand>
</feature>
<keyword evidence="1 12" id="KW-0639">Primosome</keyword>
<keyword evidence="5 12" id="KW-0378">Hydrolase</keyword>
<keyword evidence="7 12" id="KW-0862">Zinc</keyword>
<evidence type="ECO:0000256" key="5">
    <source>
        <dbReference type="ARBA" id="ARBA00022801"/>
    </source>
</evidence>
<dbReference type="SUPFAM" id="SSF52540">
    <property type="entry name" value="P-loop containing nucleoside triphosphate hydrolases"/>
    <property type="match status" value="2"/>
</dbReference>
<evidence type="ECO:0000256" key="11">
    <source>
        <dbReference type="ARBA" id="ARBA00048988"/>
    </source>
</evidence>
<accession>D9S857</accession>
<dbReference type="KEGG" id="fsc:FSU_0827"/>
<feature type="domain" description="Helicase C-terminal" evidence="14">
    <location>
        <begin position="433"/>
        <end position="590"/>
    </location>
</feature>
<dbReference type="InterPro" id="IPR006935">
    <property type="entry name" value="Helicase/UvrB_N"/>
</dbReference>
<dbReference type="GO" id="GO:0005524">
    <property type="term" value="F:ATP binding"/>
    <property type="evidence" value="ECO:0007669"/>
    <property type="project" value="UniProtKB-UniRule"/>
</dbReference>
<feature type="binding site" evidence="12">
    <location>
        <position position="438"/>
    </location>
    <ligand>
        <name>Zn(2+)</name>
        <dbReference type="ChEBI" id="CHEBI:29105"/>
        <label>1</label>
    </ligand>
</feature>
<feature type="binding site" evidence="12">
    <location>
        <position position="398"/>
    </location>
    <ligand>
        <name>Zn(2+)</name>
        <dbReference type="ChEBI" id="CHEBI:29105"/>
        <label>1</label>
    </ligand>
</feature>
<name>D9S857_FIBSS</name>
<keyword evidence="3 12" id="KW-0479">Metal-binding</keyword>
<dbReference type="EMBL" id="CP002158">
    <property type="protein sequence ID" value="ADL26951.1"/>
    <property type="molecule type" value="Genomic_DNA"/>
</dbReference>
<evidence type="ECO:0000256" key="7">
    <source>
        <dbReference type="ARBA" id="ARBA00022833"/>
    </source>
</evidence>
<dbReference type="STRING" id="59374.FSU_0827"/>
<dbReference type="InterPro" id="IPR040498">
    <property type="entry name" value="PriA_CRR"/>
</dbReference>
<keyword evidence="2 12" id="KW-0235">DNA replication</keyword>
<evidence type="ECO:0000256" key="1">
    <source>
        <dbReference type="ARBA" id="ARBA00022515"/>
    </source>
</evidence>
<keyword evidence="9 12" id="KW-0238">DNA-binding</keyword>
<comment type="function">
    <text evidence="12">Initiates the restart of stalled replication forks, which reloads the replicative helicase on sites other than the origin of replication. Recognizes and binds to abandoned replication forks and remodels them to uncover a helicase loading site. Promotes assembly of the primosome at these replication forks.</text>
</comment>
<dbReference type="SMART" id="SM00487">
    <property type="entry name" value="DEXDc"/>
    <property type="match status" value="1"/>
</dbReference>
<protein>
    <recommendedName>
        <fullName evidence="12">Replication restart protein PriA</fullName>
    </recommendedName>
    <alternativeName>
        <fullName evidence="12">ATP-dependent DNA helicase PriA</fullName>
        <ecNumber evidence="12">5.6.2.4</ecNumber>
    </alternativeName>
    <alternativeName>
        <fullName evidence="12">DNA 3'-5' helicase PriA</fullName>
    </alternativeName>
</protein>
<evidence type="ECO:0000256" key="9">
    <source>
        <dbReference type="ARBA" id="ARBA00023125"/>
    </source>
</evidence>
<feature type="binding site" evidence="12">
    <location>
        <position position="401"/>
    </location>
    <ligand>
        <name>Zn(2+)</name>
        <dbReference type="ChEBI" id="CHEBI:29105"/>
        <label>1</label>
    </ligand>
</feature>
<dbReference type="Pfam" id="PF18319">
    <property type="entry name" value="Zn_ribbon_PriA"/>
    <property type="match status" value="1"/>
</dbReference>
<dbReference type="InterPro" id="IPR027417">
    <property type="entry name" value="P-loop_NTPase"/>
</dbReference>
<gene>
    <name evidence="12 15" type="primary">priA</name>
    <name evidence="15" type="ordered locus">FSU_0827</name>
</gene>
<dbReference type="PANTHER" id="PTHR30580:SF0">
    <property type="entry name" value="PRIMOSOMAL PROTEIN N"/>
    <property type="match status" value="1"/>
</dbReference>
<evidence type="ECO:0000256" key="10">
    <source>
        <dbReference type="ARBA" id="ARBA00023235"/>
    </source>
</evidence>
<evidence type="ECO:0000256" key="6">
    <source>
        <dbReference type="ARBA" id="ARBA00022806"/>
    </source>
</evidence>
<evidence type="ECO:0000313" key="15">
    <source>
        <dbReference type="EMBL" id="ADL26951.1"/>
    </source>
</evidence>
<dbReference type="InterPro" id="IPR042115">
    <property type="entry name" value="PriA_3primeBD_sf"/>
</dbReference>
<dbReference type="AlphaFoldDB" id="D9S857"/>
<dbReference type="Pfam" id="PF18074">
    <property type="entry name" value="PriA_C"/>
    <property type="match status" value="1"/>
</dbReference>
<dbReference type="EC" id="5.6.2.4" evidence="12"/>
<reference evidence="16" key="1">
    <citation type="submission" date="2010-08" db="EMBL/GenBank/DDBJ databases">
        <title>Complete sequence of Fibrobacter succinogenes subsp. succinogenes S85.</title>
        <authorList>
            <person name="Durkin A.S."/>
            <person name="Nelson K.E."/>
            <person name="Morrison M."/>
            <person name="Forsberg C.W."/>
            <person name="Wilson D.B."/>
            <person name="Russell J.B."/>
            <person name="Cann I.K.O."/>
            <person name="Mackie R.I."/>
            <person name="White B.A."/>
        </authorList>
    </citation>
    <scope>NUCLEOTIDE SEQUENCE [LARGE SCALE GENOMIC DNA]</scope>
    <source>
        <strain evidence="16">ATCC 19169 / S85</strain>
    </source>
</reference>
<dbReference type="PATRIC" id="fig|59374.8.peg.803"/>
<dbReference type="GO" id="GO:0043138">
    <property type="term" value="F:3'-5' DNA helicase activity"/>
    <property type="evidence" value="ECO:0007669"/>
    <property type="project" value="UniProtKB-EC"/>
</dbReference>
<dbReference type="InterPro" id="IPR014001">
    <property type="entry name" value="Helicase_ATP-bd"/>
</dbReference>
<evidence type="ECO:0000256" key="12">
    <source>
        <dbReference type="HAMAP-Rule" id="MF_00983"/>
    </source>
</evidence>
<dbReference type="InterPro" id="IPR001650">
    <property type="entry name" value="Helicase_C-like"/>
</dbReference>
<feature type="binding site" evidence="12">
    <location>
        <position position="441"/>
    </location>
    <ligand>
        <name>Zn(2+)</name>
        <dbReference type="ChEBI" id="CHEBI:29105"/>
        <label>1</label>
    </ligand>
</feature>
<comment type="catalytic activity">
    <reaction evidence="11 12">
        <text>ATP + H2O = ADP + phosphate + H(+)</text>
        <dbReference type="Rhea" id="RHEA:13065"/>
        <dbReference type="ChEBI" id="CHEBI:15377"/>
        <dbReference type="ChEBI" id="CHEBI:15378"/>
        <dbReference type="ChEBI" id="CHEBI:30616"/>
        <dbReference type="ChEBI" id="CHEBI:43474"/>
        <dbReference type="ChEBI" id="CHEBI:456216"/>
        <dbReference type="EC" id="5.6.2.4"/>
    </reaction>
</comment>
<dbReference type="Pfam" id="PF04851">
    <property type="entry name" value="ResIII"/>
    <property type="match status" value="1"/>
</dbReference>
<keyword evidence="8 12" id="KW-0067">ATP-binding</keyword>
<keyword evidence="10 12" id="KW-0413">Isomerase</keyword>
<dbReference type="Proteomes" id="UP000000517">
    <property type="component" value="Chromosome"/>
</dbReference>
<dbReference type="eggNOG" id="COG1198">
    <property type="taxonomic scope" value="Bacteria"/>
</dbReference>
<evidence type="ECO:0000313" key="16">
    <source>
        <dbReference type="Proteomes" id="UP000000517"/>
    </source>
</evidence>
<dbReference type="InterPro" id="IPR041222">
    <property type="entry name" value="PriA_3primeBD"/>
</dbReference>
<dbReference type="GO" id="GO:1990077">
    <property type="term" value="C:primosome complex"/>
    <property type="evidence" value="ECO:0007669"/>
    <property type="project" value="UniProtKB-UniRule"/>
</dbReference>
<dbReference type="GO" id="GO:0003677">
    <property type="term" value="F:DNA binding"/>
    <property type="evidence" value="ECO:0007669"/>
    <property type="project" value="UniProtKB-UniRule"/>
</dbReference>
<comment type="subunit">
    <text evidence="12">Component of the replication restart primosome.</text>
</comment>
<feature type="domain" description="Helicase ATP-binding" evidence="13">
    <location>
        <begin position="171"/>
        <end position="337"/>
    </location>
</feature>
<keyword evidence="4 12" id="KW-0547">Nucleotide-binding</keyword>
<evidence type="ECO:0000256" key="2">
    <source>
        <dbReference type="ARBA" id="ARBA00022705"/>
    </source>
</evidence>
<evidence type="ECO:0000259" key="14">
    <source>
        <dbReference type="PROSITE" id="PS51194"/>
    </source>
</evidence>
<dbReference type="RefSeq" id="WP_014545327.1">
    <property type="nucleotide sequence ID" value="NC_013410.1"/>
</dbReference>
<sequence>MAKRIPKTSAPEMVKERCNSALLSRFCEVYIPLSPSVFTYGVPEGADIQRGSVVWVQLARRKPTLALVSRVHSEKPSFDVRYACPHESGYVFSERYMESLEWVSKYYISSPMRTLNVFWPADFDKFLDALLAEKSEPRGEAPSNGPEMEVCSDLPPLTGEQETALASLVEDLDKDGFRGTLLHGVTGSGKTRVYQELVREALKRNKRVLILVPEIGLTPQTASRFEDYLKVPVVVLHSALSAPQKRAGYLAVLDGSAKVVLGTRSAILSPFDFDVVILDEEHDSSFKQQDPAPRYHTRDLAFHLAQKYGALVVLGSATPCLETFRNAKAGNLKLLTLKNRATAAPLPEVKVIDMGKVRQQKGVLMSPALREALSDCIAGGDQAIILMNRRGYSKIRVCTKCGETLYCKHCHIPLVYHKQYNALMCHYCAALYPVDTPCPTCGAETYEFVGGAIEKLEEEIHEWVADAKVIRMDRDTTQNVGAVEKILTSFRNREYNILLGTQMVAKGHDFPGVKLVGIVGADSGLGIPDFRSTERLYQLLSQTAGRAGRAGSGGRVFIQTLNPTEPVMQYAIRHDFDGFAETESSNRQMAFYPPFCKLVEISCGSRDENLLRDTVNRLESILRKESSMTVLGPVDAFVPKVQNVFWVKLYIKTQNLAAVRKVLAPILNAPKAWVAGVEIKVELE</sequence>
<evidence type="ECO:0000256" key="4">
    <source>
        <dbReference type="ARBA" id="ARBA00022741"/>
    </source>
</evidence>
<organism evidence="15 16">
    <name type="scientific">Fibrobacter succinogenes (strain ATCC 19169 / S85)</name>
    <dbReference type="NCBI Taxonomy" id="59374"/>
    <lineage>
        <taxon>Bacteria</taxon>
        <taxon>Pseudomonadati</taxon>
        <taxon>Fibrobacterota</taxon>
        <taxon>Fibrobacteria</taxon>
        <taxon>Fibrobacterales</taxon>
        <taxon>Fibrobacteraceae</taxon>
        <taxon>Fibrobacter</taxon>
    </lineage>
</organism>
<dbReference type="Pfam" id="PF17764">
    <property type="entry name" value="PriA_3primeBD"/>
    <property type="match status" value="1"/>
</dbReference>
<evidence type="ECO:0000259" key="13">
    <source>
        <dbReference type="PROSITE" id="PS51192"/>
    </source>
</evidence>
<keyword evidence="6 12" id="KW-0347">Helicase</keyword>
<dbReference type="InterPro" id="IPR041236">
    <property type="entry name" value="PriA_C"/>
</dbReference>
<dbReference type="Gene3D" id="3.40.1440.60">
    <property type="entry name" value="PriA, 3(prime) DNA-binding domain"/>
    <property type="match status" value="1"/>
</dbReference>
<comment type="cofactor">
    <cofactor evidence="12">
        <name>Zn(2+)</name>
        <dbReference type="ChEBI" id="CHEBI:29105"/>
    </cofactor>
    <text evidence="12">Binds 2 zinc ions per subunit.</text>
</comment>